<organism evidence="2 4">
    <name type="scientific">Corynebacterium imitans</name>
    <dbReference type="NCBI Taxonomy" id="156978"/>
    <lineage>
        <taxon>Bacteria</taxon>
        <taxon>Bacillati</taxon>
        <taxon>Actinomycetota</taxon>
        <taxon>Actinomycetes</taxon>
        <taxon>Mycobacteriales</taxon>
        <taxon>Corynebacteriaceae</taxon>
        <taxon>Corynebacterium</taxon>
    </lineage>
</organism>
<dbReference type="HOGENOM" id="CLU_1746550_0_0_11"/>
<evidence type="ECO:0000313" key="2">
    <source>
        <dbReference type="EMBL" id="AIJ32559.1"/>
    </source>
</evidence>
<keyword evidence="1" id="KW-0812">Transmembrane</keyword>
<evidence type="ECO:0000313" key="4">
    <source>
        <dbReference type="Proteomes" id="UP000028780"/>
    </source>
</evidence>
<dbReference type="Proteomes" id="UP000028780">
    <property type="component" value="Chromosome"/>
</dbReference>
<evidence type="ECO:0000313" key="5">
    <source>
        <dbReference type="Proteomes" id="UP000215374"/>
    </source>
</evidence>
<feature type="transmembrane region" description="Helical" evidence="1">
    <location>
        <begin position="57"/>
        <end position="77"/>
    </location>
</feature>
<dbReference type="KEGG" id="cii:CIMIT_00220"/>
<dbReference type="Proteomes" id="UP000215374">
    <property type="component" value="Chromosome 1"/>
</dbReference>
<keyword evidence="1" id="KW-1133">Transmembrane helix</keyword>
<dbReference type="AlphaFoldDB" id="A0A076NDR9"/>
<evidence type="ECO:0000256" key="1">
    <source>
        <dbReference type="SAM" id="Phobius"/>
    </source>
</evidence>
<sequence length="149" mass="15713">METTYEPATDFIPVVQDESLPEEGGRHQPRFANWEKALLALITGVIAFGGATGNVWVAFPAAIVMVAVLYGLAALPARRHAEEGAGRRAGLVLGVVWSLITLLAALTLFLVPANYTFTSGIVTALVSAGCIWGAIAYVDRPARPASYAS</sequence>
<accession>A0A076NDR9</accession>
<evidence type="ECO:0000313" key="3">
    <source>
        <dbReference type="EMBL" id="SNV52923.1"/>
    </source>
</evidence>
<gene>
    <name evidence="2" type="ORF">CIMIT_00220</name>
    <name evidence="3" type="ORF">SAMEA4535761_00109</name>
</gene>
<reference evidence="3 5" key="2">
    <citation type="submission" date="2017-06" db="EMBL/GenBank/DDBJ databases">
        <authorList>
            <consortium name="Pathogen Informatics"/>
        </authorList>
    </citation>
    <scope>NUCLEOTIDE SEQUENCE [LARGE SCALE GENOMIC DNA]</scope>
    <source>
        <strain evidence="3 5">NCTC13015</strain>
    </source>
</reference>
<dbReference type="EMBL" id="CP009211">
    <property type="protein sequence ID" value="AIJ32559.1"/>
    <property type="molecule type" value="Genomic_DNA"/>
</dbReference>
<dbReference type="STRING" id="156978.CIMIT_00220"/>
<keyword evidence="1" id="KW-0472">Membrane</keyword>
<reference evidence="2 4" key="1">
    <citation type="submission" date="2014-08" db="EMBL/GenBank/DDBJ databases">
        <title>Complete genome sequence of Corynebacterium imitans DSM 44264, isolated from a five-month-old boy with suspected pharyngeal diphtheria.</title>
        <authorList>
            <person name="Mollmann S."/>
            <person name="Albersmeier A."/>
            <person name="Ruckert C."/>
            <person name="Tauch A."/>
        </authorList>
    </citation>
    <scope>NUCLEOTIDE SEQUENCE [LARGE SCALE GENOMIC DNA]</scope>
    <source>
        <strain evidence="2 4">DSM 44264</strain>
    </source>
</reference>
<protein>
    <submittedName>
        <fullName evidence="2">Uncharacterized protein</fullName>
    </submittedName>
</protein>
<proteinExistence type="predicted"/>
<name>A0A076NDR9_9CORY</name>
<keyword evidence="4" id="KW-1185">Reference proteome</keyword>
<feature type="transmembrane region" description="Helical" evidence="1">
    <location>
        <begin position="117"/>
        <end position="138"/>
    </location>
</feature>
<dbReference type="EMBL" id="LT906467">
    <property type="protein sequence ID" value="SNV52923.1"/>
    <property type="molecule type" value="Genomic_DNA"/>
</dbReference>
<feature type="transmembrane region" description="Helical" evidence="1">
    <location>
        <begin position="89"/>
        <end position="111"/>
    </location>
</feature>